<feature type="region of interest" description="Disordered" evidence="2">
    <location>
        <begin position="28"/>
        <end position="116"/>
    </location>
</feature>
<dbReference type="EMBL" id="JACKWZ010000017">
    <property type="protein sequence ID" value="KAF9422383.1"/>
    <property type="molecule type" value="Genomic_DNA"/>
</dbReference>
<dbReference type="AlphaFoldDB" id="A0A835GRI6"/>
<protein>
    <recommendedName>
        <fullName evidence="3">FP protein C-terminal domain-containing protein</fullName>
    </recommendedName>
</protein>
<organism evidence="4 5">
    <name type="scientific">Spodoptera exigua</name>
    <name type="common">Beet armyworm</name>
    <name type="synonym">Noctua fulgens</name>
    <dbReference type="NCBI Taxonomy" id="7107"/>
    <lineage>
        <taxon>Eukaryota</taxon>
        <taxon>Metazoa</taxon>
        <taxon>Ecdysozoa</taxon>
        <taxon>Arthropoda</taxon>
        <taxon>Hexapoda</taxon>
        <taxon>Insecta</taxon>
        <taxon>Pterygota</taxon>
        <taxon>Neoptera</taxon>
        <taxon>Endopterygota</taxon>
        <taxon>Lepidoptera</taxon>
        <taxon>Glossata</taxon>
        <taxon>Ditrysia</taxon>
        <taxon>Noctuoidea</taxon>
        <taxon>Noctuidae</taxon>
        <taxon>Amphipyrinae</taxon>
        <taxon>Spodoptera</taxon>
    </lineage>
</organism>
<comment type="caution">
    <text evidence="4">The sequence shown here is derived from an EMBL/GenBank/DDBJ whole genome shotgun (WGS) entry which is preliminary data.</text>
</comment>
<evidence type="ECO:0000256" key="1">
    <source>
        <dbReference type="SAM" id="Coils"/>
    </source>
</evidence>
<evidence type="ECO:0000313" key="5">
    <source>
        <dbReference type="Proteomes" id="UP000648187"/>
    </source>
</evidence>
<feature type="compositionally biased region" description="Polar residues" evidence="2">
    <location>
        <begin position="60"/>
        <end position="84"/>
    </location>
</feature>
<gene>
    <name evidence="4" type="ORF">HW555_001973</name>
</gene>
<feature type="domain" description="FP protein C-terminal" evidence="3">
    <location>
        <begin position="327"/>
        <end position="377"/>
    </location>
</feature>
<keyword evidence="5" id="KW-1185">Reference proteome</keyword>
<feature type="coiled-coil region" evidence="1">
    <location>
        <begin position="148"/>
        <end position="207"/>
    </location>
</feature>
<evidence type="ECO:0000256" key="2">
    <source>
        <dbReference type="SAM" id="MobiDB-lite"/>
    </source>
</evidence>
<proteinExistence type="predicted"/>
<dbReference type="PANTHER" id="PTHR11505">
    <property type="entry name" value="L1 TRANSPOSABLE ELEMENT-RELATED"/>
    <property type="match status" value="1"/>
</dbReference>
<reference evidence="4" key="1">
    <citation type="submission" date="2020-08" db="EMBL/GenBank/DDBJ databases">
        <title>Spodoptera exigua strain:BAW_Kor-Di-RS1 Genome sequencing and assembly.</title>
        <authorList>
            <person name="Kim J."/>
            <person name="Nam H.Y."/>
            <person name="Kwon M."/>
            <person name="Choi J.H."/>
            <person name="Cho S.R."/>
            <person name="Kim G.-H."/>
        </authorList>
    </citation>
    <scope>NUCLEOTIDE SEQUENCE</scope>
    <source>
        <strain evidence="4">BAW_Kor-Di-RS1</strain>
        <tissue evidence="4">Whole-body</tissue>
    </source>
</reference>
<keyword evidence="1" id="KW-0175">Coiled coil</keyword>
<sequence length="382" mass="43138">MYSPWNDVLTVICWIRTRDTRCIGGCGPSAYSSRHRASGSRPPNSDPLRAADVTPPHTVCTATMATAQRTPPKTPISQTQSEPDINSAVEMSEYVNVSRSKRRRNGTSPQGGTNLSLQDVQINNQDISRTLAEQTSLMTKLLADIGEIKSQNNQIKASNAQIRETNEEIIQSMSFMNKQFEDMKKEIEDLRKDRQLQQNYIEQLEKKILDMQHMSRSSGIEIRNIPQDNNETTSTLIKTVCKIGEIVGLPIPESNIRDIYRLPGKSTGPTIPRPIIAQFSTVQTKQSLLSAVRSYNKEQRKEAKINTGVIGLPGKTQPVYIAEQLPPSIKKLFYQTREFAKNKSYQFCWISNGNIFLRKVEGDKQILIRSEKCLQDLSNKHI</sequence>
<evidence type="ECO:0000313" key="4">
    <source>
        <dbReference type="EMBL" id="KAF9422383.1"/>
    </source>
</evidence>
<name>A0A835GRI6_SPOEX</name>
<dbReference type="Pfam" id="PF25298">
    <property type="entry name" value="Baculo_FP_2nd"/>
    <property type="match status" value="1"/>
</dbReference>
<evidence type="ECO:0000259" key="3">
    <source>
        <dbReference type="Pfam" id="PF25298"/>
    </source>
</evidence>
<feature type="compositionally biased region" description="Polar residues" evidence="2">
    <location>
        <begin position="106"/>
        <end position="116"/>
    </location>
</feature>
<accession>A0A835GRI6</accession>
<dbReference type="Proteomes" id="UP000648187">
    <property type="component" value="Unassembled WGS sequence"/>
</dbReference>
<dbReference type="InterPro" id="IPR057251">
    <property type="entry name" value="FP_C"/>
</dbReference>
<dbReference type="InterPro" id="IPR004244">
    <property type="entry name" value="Transposase_22"/>
</dbReference>